<dbReference type="Proteomes" id="UP000215563">
    <property type="component" value="Unassembled WGS sequence"/>
</dbReference>
<dbReference type="EMBL" id="NMQU01000047">
    <property type="protein sequence ID" value="OXM49657.1"/>
    <property type="molecule type" value="Genomic_DNA"/>
</dbReference>
<feature type="compositionally biased region" description="Basic and acidic residues" evidence="1">
    <location>
        <begin position="119"/>
        <end position="143"/>
    </location>
</feature>
<evidence type="ECO:0000313" key="3">
    <source>
        <dbReference type="Proteomes" id="UP000215563"/>
    </source>
</evidence>
<feature type="region of interest" description="Disordered" evidence="1">
    <location>
        <begin position="1"/>
        <end position="20"/>
    </location>
</feature>
<sequence>MLHRTTSSLPIEDNGFSLGDRNDPRSPLCHVGALPSPDSTGLLAVAPGFVAVTCGVHFGDITVTTEVWSGRPEPDLVPWQDVAEVSVTWPTARIGVCGTETDIAADIPVTLPPAPENSFRVRDSVRHRDAGEDRGPDDLRENHLIQIWPAAPRQDELLKATDKTGELWRSPAGAESRLSSRGSQNPSP</sequence>
<gene>
    <name evidence="2" type="ORF">CFP75_17960</name>
</gene>
<name>A0A229RSK3_AMYAL</name>
<dbReference type="AlphaFoldDB" id="A0A229RSK3"/>
<feature type="compositionally biased region" description="Polar residues" evidence="1">
    <location>
        <begin position="177"/>
        <end position="188"/>
    </location>
</feature>
<protein>
    <submittedName>
        <fullName evidence="2">Uncharacterized protein</fullName>
    </submittedName>
</protein>
<organism evidence="2 3">
    <name type="scientific">Amycolatopsis alba DSM 44262</name>
    <dbReference type="NCBI Taxonomy" id="1125972"/>
    <lineage>
        <taxon>Bacteria</taxon>
        <taxon>Bacillati</taxon>
        <taxon>Actinomycetota</taxon>
        <taxon>Actinomycetes</taxon>
        <taxon>Pseudonocardiales</taxon>
        <taxon>Pseudonocardiaceae</taxon>
        <taxon>Amycolatopsis</taxon>
    </lineage>
</organism>
<evidence type="ECO:0000256" key="1">
    <source>
        <dbReference type="SAM" id="MobiDB-lite"/>
    </source>
</evidence>
<accession>A0A229RSK3</accession>
<reference evidence="2 3" key="1">
    <citation type="submission" date="2017-07" db="EMBL/GenBank/DDBJ databases">
        <title>Amycolatopsis alba DSM 44262 Genome sequencing and assembly.</title>
        <authorList>
            <person name="Kaur N."/>
            <person name="Mayilraj S."/>
        </authorList>
    </citation>
    <scope>NUCLEOTIDE SEQUENCE [LARGE SCALE GENOMIC DNA]</scope>
    <source>
        <strain evidence="2 3">DSM 44262</strain>
    </source>
</reference>
<feature type="region of interest" description="Disordered" evidence="1">
    <location>
        <begin position="111"/>
        <end position="188"/>
    </location>
</feature>
<evidence type="ECO:0000313" key="2">
    <source>
        <dbReference type="EMBL" id="OXM49657.1"/>
    </source>
</evidence>
<keyword evidence="3" id="KW-1185">Reference proteome</keyword>
<proteinExistence type="predicted"/>
<feature type="compositionally biased region" description="Basic and acidic residues" evidence="1">
    <location>
        <begin position="153"/>
        <end position="166"/>
    </location>
</feature>
<comment type="caution">
    <text evidence="2">The sequence shown here is derived from an EMBL/GenBank/DDBJ whole genome shotgun (WGS) entry which is preliminary data.</text>
</comment>